<dbReference type="Gene3D" id="3.30.70.270">
    <property type="match status" value="1"/>
</dbReference>
<dbReference type="InterPro" id="IPR000477">
    <property type="entry name" value="RT_dom"/>
</dbReference>
<organism evidence="2 3">
    <name type="scientific">Necator americanus</name>
    <name type="common">Human hookworm</name>
    <dbReference type="NCBI Taxonomy" id="51031"/>
    <lineage>
        <taxon>Eukaryota</taxon>
        <taxon>Metazoa</taxon>
        <taxon>Ecdysozoa</taxon>
        <taxon>Nematoda</taxon>
        <taxon>Chromadorea</taxon>
        <taxon>Rhabditida</taxon>
        <taxon>Rhabditina</taxon>
        <taxon>Rhabditomorpha</taxon>
        <taxon>Strongyloidea</taxon>
        <taxon>Ancylostomatidae</taxon>
        <taxon>Bunostominae</taxon>
        <taxon>Necator</taxon>
    </lineage>
</organism>
<feature type="domain" description="Reverse transcriptase" evidence="1">
    <location>
        <begin position="36"/>
        <end position="98"/>
    </location>
</feature>
<protein>
    <recommendedName>
        <fullName evidence="1">Reverse transcriptase domain-containing protein</fullName>
    </recommendedName>
</protein>
<dbReference type="Pfam" id="PF00078">
    <property type="entry name" value="RVT_1"/>
    <property type="match status" value="1"/>
</dbReference>
<comment type="caution">
    <text evidence="2">The sequence shown here is derived from an EMBL/GenBank/DDBJ whole genome shotgun (WGS) entry which is preliminary data.</text>
</comment>
<dbReference type="InterPro" id="IPR043502">
    <property type="entry name" value="DNA/RNA_pol_sf"/>
</dbReference>
<proteinExistence type="predicted"/>
<evidence type="ECO:0000313" key="2">
    <source>
        <dbReference type="EMBL" id="KAK6757272.1"/>
    </source>
</evidence>
<gene>
    <name evidence="2" type="primary">Necator_chrV.g20017</name>
    <name evidence="2" type="ORF">RB195_015225</name>
</gene>
<dbReference type="InterPro" id="IPR043128">
    <property type="entry name" value="Rev_trsase/Diguanyl_cyclase"/>
</dbReference>
<accession>A0ABR1E3J9</accession>
<evidence type="ECO:0000313" key="3">
    <source>
        <dbReference type="Proteomes" id="UP001303046"/>
    </source>
</evidence>
<name>A0ABR1E3J9_NECAM</name>
<reference evidence="2 3" key="1">
    <citation type="submission" date="2023-08" db="EMBL/GenBank/DDBJ databases">
        <title>A Necator americanus chromosomal reference genome.</title>
        <authorList>
            <person name="Ilik V."/>
            <person name="Petrzelkova K.J."/>
            <person name="Pardy F."/>
            <person name="Fuh T."/>
            <person name="Niatou-Singa F.S."/>
            <person name="Gouil Q."/>
            <person name="Baker L."/>
            <person name="Ritchie M.E."/>
            <person name="Jex A.R."/>
            <person name="Gazzola D."/>
            <person name="Li H."/>
            <person name="Toshio Fujiwara R."/>
            <person name="Zhan B."/>
            <person name="Aroian R.V."/>
            <person name="Pafco B."/>
            <person name="Schwarz E.M."/>
        </authorList>
    </citation>
    <scope>NUCLEOTIDE SEQUENCE [LARGE SCALE GENOMIC DNA]</scope>
    <source>
        <strain evidence="2 3">Aroian</strain>
        <tissue evidence="2">Whole animal</tissue>
    </source>
</reference>
<keyword evidence="3" id="KW-1185">Reference proteome</keyword>
<evidence type="ECO:0000259" key="1">
    <source>
        <dbReference type="Pfam" id="PF00078"/>
    </source>
</evidence>
<dbReference type="Proteomes" id="UP001303046">
    <property type="component" value="Unassembled WGS sequence"/>
</dbReference>
<dbReference type="SUPFAM" id="SSF56672">
    <property type="entry name" value="DNA/RNA polymerases"/>
    <property type="match status" value="1"/>
</dbReference>
<sequence length="98" mass="11247">MQLSFLDFEVEFDFPHRGRLLTTFRVDGVPKNSKRTVDQCLADIILTPSGCPLTDLEYADDLFIFSESRTKLHRVANLVLKLAAAYGLRLHPYKCKQM</sequence>
<dbReference type="EMBL" id="JAVFWL010000005">
    <property type="protein sequence ID" value="KAK6757272.1"/>
    <property type="molecule type" value="Genomic_DNA"/>
</dbReference>